<dbReference type="Pfam" id="PF12706">
    <property type="entry name" value="Lactamase_B_2"/>
    <property type="match status" value="1"/>
</dbReference>
<name>A0ABX1CH56_9SPHN</name>
<evidence type="ECO:0000313" key="3">
    <source>
        <dbReference type="Proteomes" id="UP000732399"/>
    </source>
</evidence>
<dbReference type="EMBL" id="JAAVJH010000001">
    <property type="protein sequence ID" value="NJR77346.1"/>
    <property type="molecule type" value="Genomic_DNA"/>
</dbReference>
<accession>A0ABX1CH56</accession>
<protein>
    <submittedName>
        <fullName evidence="2">MBL fold metallo-hydrolase</fullName>
    </submittedName>
</protein>
<evidence type="ECO:0000313" key="2">
    <source>
        <dbReference type="EMBL" id="NJR77346.1"/>
    </source>
</evidence>
<organism evidence="2 3">
    <name type="scientific">Sphingomonas corticis</name>
    <dbReference type="NCBI Taxonomy" id="2722791"/>
    <lineage>
        <taxon>Bacteria</taxon>
        <taxon>Pseudomonadati</taxon>
        <taxon>Pseudomonadota</taxon>
        <taxon>Alphaproteobacteria</taxon>
        <taxon>Sphingomonadales</taxon>
        <taxon>Sphingomonadaceae</taxon>
        <taxon>Sphingomonas</taxon>
    </lineage>
</organism>
<dbReference type="InterPro" id="IPR036866">
    <property type="entry name" value="RibonucZ/Hydroxyglut_hydro"/>
</dbReference>
<reference evidence="2 3" key="1">
    <citation type="submission" date="2020-03" db="EMBL/GenBank/DDBJ databases">
        <authorList>
            <person name="Wang L."/>
            <person name="He N."/>
            <person name="Li Y."/>
            <person name="Fang Y."/>
            <person name="Zhang F."/>
        </authorList>
    </citation>
    <scope>NUCLEOTIDE SEQUENCE [LARGE SCALE GENOMIC DNA]</scope>
    <source>
        <strain evidence="2 3">36D10-4-7</strain>
    </source>
</reference>
<dbReference type="PANTHER" id="PTHR15032:SF4">
    <property type="entry name" value="N-ACYL-PHOSPHATIDYLETHANOLAMINE-HYDROLYZING PHOSPHOLIPASE D"/>
    <property type="match status" value="1"/>
</dbReference>
<keyword evidence="3" id="KW-1185">Reference proteome</keyword>
<dbReference type="InterPro" id="IPR001279">
    <property type="entry name" value="Metallo-B-lactamas"/>
</dbReference>
<comment type="caution">
    <text evidence="2">The sequence shown here is derived from an EMBL/GenBank/DDBJ whole genome shotgun (WGS) entry which is preliminary data.</text>
</comment>
<dbReference type="Proteomes" id="UP000732399">
    <property type="component" value="Unassembled WGS sequence"/>
</dbReference>
<dbReference type="SUPFAM" id="SSF56281">
    <property type="entry name" value="Metallo-hydrolase/oxidoreductase"/>
    <property type="match status" value="1"/>
</dbReference>
<evidence type="ECO:0000259" key="1">
    <source>
        <dbReference type="Pfam" id="PF12706"/>
    </source>
</evidence>
<dbReference type="Gene3D" id="3.60.15.10">
    <property type="entry name" value="Ribonuclease Z/Hydroxyacylglutathione hydrolase-like"/>
    <property type="match status" value="1"/>
</dbReference>
<sequence>MALVLKVVAGVILLLVVAIGLTVTIVPRFLDRIYYEGPASDHFDGARFFNPDGDADTVRPPGGGGRGGFFYRQLTGSDGRPAWPARVAVARSRPATRVDGERMVATWIGHATVLVQTQGLNILTDPVWSDRAGPLGLGPRRVAAPAVAFDDLPPIDLVLVSHNHYDHLDKATLRRLWRRDRPTIVTSLGNDSVIAQTGARATALDWARSVEVRPGVTVAVTRNHHWGSRWFSDRNRALWSSFVVTLPSGGNLFFAGDTGFGDGRWPAEAAALGPIRLALIPIGAFRFVPGQMSSGSHIGPAEAALVHQRLGAARALPIHWGTFRLSYEGYDTPPRMLAAAMRCTGGTGFAPAPLGEPQEIAPYAAVPTSPQMERAAILSCMDTPAVRALR</sequence>
<dbReference type="PANTHER" id="PTHR15032">
    <property type="entry name" value="N-ACYL-PHOSPHATIDYLETHANOLAMINE-HYDROLYZING PHOSPHOLIPASE D"/>
    <property type="match status" value="1"/>
</dbReference>
<proteinExistence type="predicted"/>
<gene>
    <name evidence="2" type="ORF">HBH26_01805</name>
</gene>
<dbReference type="RefSeq" id="WP_168132858.1">
    <property type="nucleotide sequence ID" value="NZ_JAAVJH010000001.1"/>
</dbReference>
<feature type="domain" description="Metallo-beta-lactamase" evidence="1">
    <location>
        <begin position="121"/>
        <end position="320"/>
    </location>
</feature>